<accession>A0A7W8DHY7</accession>
<evidence type="ECO:0000313" key="4">
    <source>
        <dbReference type="Proteomes" id="UP000590740"/>
    </source>
</evidence>
<keyword evidence="4" id="KW-1185">Reference proteome</keyword>
<evidence type="ECO:0000313" key="3">
    <source>
        <dbReference type="EMBL" id="MBB5030468.1"/>
    </source>
</evidence>
<reference evidence="3 4" key="1">
    <citation type="submission" date="2020-08" db="EMBL/GenBank/DDBJ databases">
        <title>Genomic Encyclopedia of Type Strains, Phase IV (KMG-IV): sequencing the most valuable type-strain genomes for metagenomic binning, comparative biology and taxonomic classification.</title>
        <authorList>
            <person name="Goeker M."/>
        </authorList>
    </citation>
    <scope>NUCLEOTIDE SEQUENCE [LARGE SCALE GENOMIC DNA]</scope>
    <source>
        <strain evidence="3 4">DSM 12252</strain>
    </source>
</reference>
<dbReference type="RefSeq" id="WP_184337232.1">
    <property type="nucleotide sequence ID" value="NZ_JACHIG010000001.1"/>
</dbReference>
<dbReference type="InterPro" id="IPR002516">
    <property type="entry name" value="Glyco_trans_11"/>
</dbReference>
<dbReference type="EMBL" id="JACHIG010000001">
    <property type="protein sequence ID" value="MBB5030468.1"/>
    <property type="molecule type" value="Genomic_DNA"/>
</dbReference>
<organism evidence="3 4">
    <name type="scientific">Prosthecobacter vanneervenii</name>
    <dbReference type="NCBI Taxonomy" id="48466"/>
    <lineage>
        <taxon>Bacteria</taxon>
        <taxon>Pseudomonadati</taxon>
        <taxon>Verrucomicrobiota</taxon>
        <taxon>Verrucomicrobiia</taxon>
        <taxon>Verrucomicrobiales</taxon>
        <taxon>Verrucomicrobiaceae</taxon>
        <taxon>Prosthecobacter</taxon>
    </lineage>
</organism>
<dbReference type="Gene3D" id="3.40.50.11350">
    <property type="match status" value="1"/>
</dbReference>
<keyword evidence="2" id="KW-0808">Transferase</keyword>
<dbReference type="CDD" id="cd11301">
    <property type="entry name" value="Fut1_Fut2_like"/>
    <property type="match status" value="1"/>
</dbReference>
<keyword evidence="1" id="KW-0328">Glycosyltransferase</keyword>
<dbReference type="Proteomes" id="UP000590740">
    <property type="component" value="Unassembled WGS sequence"/>
</dbReference>
<dbReference type="GO" id="GO:0016020">
    <property type="term" value="C:membrane"/>
    <property type="evidence" value="ECO:0007669"/>
    <property type="project" value="InterPro"/>
</dbReference>
<comment type="caution">
    <text evidence="3">The sequence shown here is derived from an EMBL/GenBank/DDBJ whole genome shotgun (WGS) entry which is preliminary data.</text>
</comment>
<dbReference type="GO" id="GO:0008107">
    <property type="term" value="F:galactoside 2-alpha-L-fucosyltransferase activity"/>
    <property type="evidence" value="ECO:0007669"/>
    <property type="project" value="InterPro"/>
</dbReference>
<evidence type="ECO:0000256" key="1">
    <source>
        <dbReference type="ARBA" id="ARBA00022676"/>
    </source>
</evidence>
<evidence type="ECO:0008006" key="5">
    <source>
        <dbReference type="Google" id="ProtNLM"/>
    </source>
</evidence>
<protein>
    <recommendedName>
        <fullName evidence="5">Alpha-1,2-fucosyltransferase</fullName>
    </recommendedName>
</protein>
<evidence type="ECO:0000256" key="2">
    <source>
        <dbReference type="ARBA" id="ARBA00022679"/>
    </source>
</evidence>
<dbReference type="PANTHER" id="PTHR11927:SF9">
    <property type="entry name" value="L-FUCOSYLTRANSFERASE"/>
    <property type="match status" value="1"/>
</dbReference>
<name>A0A7W8DHY7_9BACT</name>
<dbReference type="AlphaFoldDB" id="A0A7W8DHY7"/>
<proteinExistence type="predicted"/>
<dbReference type="Pfam" id="PF01531">
    <property type="entry name" value="Glyco_transf_11"/>
    <property type="match status" value="1"/>
</dbReference>
<gene>
    <name evidence="3" type="ORF">HNQ65_000022</name>
</gene>
<dbReference type="PANTHER" id="PTHR11927">
    <property type="entry name" value="GALACTOSIDE 2-L-FUCOSYLTRANSFERASE"/>
    <property type="match status" value="1"/>
</dbReference>
<dbReference type="GO" id="GO:0005975">
    <property type="term" value="P:carbohydrate metabolic process"/>
    <property type="evidence" value="ECO:0007669"/>
    <property type="project" value="InterPro"/>
</dbReference>
<sequence length="330" mass="38543">MILVQIAGGLGNQMFQYALARKLATKGDGIVLADTYLLGVQMHPARKYRLDKFRVQAPRVPWHYVIRYNPGEFLTRLARRNLSAPQAKRLLYRFERLGFKSSCDYRFYKYEPGQPQPPLQVGRTVSQRQFHYDPEVENLSGDLVLMGYWQSEKYFTDIAPQLRADLQLRAPFAGEDAKVAEQMKQTLSVSLHVRRSDKAIAKDFNASDSVYCLRAVEWFRSRLDSPKFFVFSDDWEWTRQHLPEASDIQYVAHNSVGQDLEEWNWEENLSLMSQCRHHIIGPSSFSWWAAWLNPDPNKIVLSPPHQRWLNFRNCDTSDVIPASWIQIDDR</sequence>